<dbReference type="Gene3D" id="2.60.40.3310">
    <property type="match status" value="1"/>
</dbReference>
<organism evidence="2 3">
    <name type="scientific">Citrobacter sedlakii</name>
    <dbReference type="NCBI Taxonomy" id="67826"/>
    <lineage>
        <taxon>Bacteria</taxon>
        <taxon>Pseudomonadati</taxon>
        <taxon>Pseudomonadota</taxon>
        <taxon>Gammaproteobacteria</taxon>
        <taxon>Enterobacterales</taxon>
        <taxon>Enterobacteriaceae</taxon>
        <taxon>Citrobacter</taxon>
        <taxon>Citrobacter freundii complex</taxon>
    </lineage>
</organism>
<gene>
    <name evidence="2" type="ORF">I6M88_17940</name>
</gene>
<evidence type="ECO:0000256" key="1">
    <source>
        <dbReference type="SAM" id="SignalP"/>
    </source>
</evidence>
<keyword evidence="3" id="KW-1185">Reference proteome</keyword>
<feature type="chain" id="PRO_5046658718" evidence="1">
    <location>
        <begin position="30"/>
        <end position="422"/>
    </location>
</feature>
<sequence>MQIKPAFWRYVGATGFLCCAMLYSHPANALVTCSGTRINNVDSEIIPQDYVELNVPILSDRVTVSALRDLPFGSELFSQRIINTGAVGLGYSDCTSSTGSNETFYVNGRLEFENGGPATVGQYQGFDIYETGTPGVGFSLVWRDNTVNRSLPVEKISSPNSLDMPFANVVAPGAGYIMFVLVKTGDIPAGTWTLPVTIPPIITYAFPGQNMAADFQVKGQRIRISGNLNVVAGSCQTPDVHVQLGEYEITDAMNRSNWYSPWKDFNIQLINCPVMAGRYESAFSYLSPSSSWAGEGSSNTFVEDPWYPSVIAYRLDPINEVGFTYLGQTCVKTDPEPNGSEGLCIEIEDPILPNDKSALASSNYDWRGKAFLNQNYLGSNATSYTIPLRARYSRLREATGGTVLPVKAGTANAAVEFTIFYE</sequence>
<proteinExistence type="predicted"/>
<reference evidence="2 3" key="1">
    <citation type="submission" date="2020-11" db="EMBL/GenBank/DDBJ databases">
        <title>Enhanced detection system for hospital associated transmission using whole genome sequencing surveillance.</title>
        <authorList>
            <person name="Harrison L.H."/>
            <person name="Van Tyne D."/>
            <person name="Marsh J.W."/>
            <person name="Griffith M.P."/>
            <person name="Snyder D.J."/>
            <person name="Cooper V.S."/>
            <person name="Mustapha M."/>
        </authorList>
    </citation>
    <scope>NUCLEOTIDE SEQUENCE [LARGE SCALE GENOMIC DNA]</scope>
    <source>
        <strain evidence="2 3">CB00117</strain>
    </source>
</reference>
<dbReference type="RefSeq" id="WP_181821479.1">
    <property type="nucleotide sequence ID" value="NZ_JADWND010000009.1"/>
</dbReference>
<keyword evidence="1" id="KW-0732">Signal</keyword>
<dbReference type="InterPro" id="IPR008966">
    <property type="entry name" value="Adhesion_dom_sf"/>
</dbReference>
<comment type="caution">
    <text evidence="2">The sequence shown here is derived from an EMBL/GenBank/DDBJ whole genome shotgun (WGS) entry which is preliminary data.</text>
</comment>
<feature type="signal peptide" evidence="1">
    <location>
        <begin position="1"/>
        <end position="29"/>
    </location>
</feature>
<dbReference type="Proteomes" id="UP000746649">
    <property type="component" value="Unassembled WGS sequence"/>
</dbReference>
<protein>
    <submittedName>
        <fullName evidence="2">Type 1 fimbrial protein</fullName>
    </submittedName>
</protein>
<name>A0ABS0ZVL8_9ENTR</name>
<dbReference type="EMBL" id="JADWND010000009">
    <property type="protein sequence ID" value="MBJ8382841.1"/>
    <property type="molecule type" value="Genomic_DNA"/>
</dbReference>
<dbReference type="Gene3D" id="2.60.40.1090">
    <property type="entry name" value="Fimbrial-type adhesion domain"/>
    <property type="match status" value="1"/>
</dbReference>
<evidence type="ECO:0000313" key="3">
    <source>
        <dbReference type="Proteomes" id="UP000746649"/>
    </source>
</evidence>
<dbReference type="InterPro" id="IPR036937">
    <property type="entry name" value="Adhesion_dom_fimbrial_sf"/>
</dbReference>
<evidence type="ECO:0000313" key="2">
    <source>
        <dbReference type="EMBL" id="MBJ8382841.1"/>
    </source>
</evidence>
<accession>A0ABS0ZVL8</accession>
<dbReference type="SUPFAM" id="SSF49401">
    <property type="entry name" value="Bacterial adhesins"/>
    <property type="match status" value="1"/>
</dbReference>